<evidence type="ECO:0000259" key="1">
    <source>
        <dbReference type="Pfam" id="PF13648"/>
    </source>
</evidence>
<name>A0A8S5L640_9CAUD</name>
<evidence type="ECO:0000313" key="2">
    <source>
        <dbReference type="EMBL" id="DAD65249.1"/>
    </source>
</evidence>
<feature type="domain" description="Lipocalin-like" evidence="1">
    <location>
        <begin position="42"/>
        <end position="122"/>
    </location>
</feature>
<proteinExistence type="predicted"/>
<sequence>MKKLLSIFAALCLIALSIVACSKQDEKNNNDSSDNAITTDFLVGNWQPIEFEIDGLKISNNPSYQKQWNCLKQTVYTFTKTQLSIAASQFDVDNDRCVRNIGAFTYSINKNKLILVDTEGRTVVDIAKEGDYLSTITKDNNGKTQKYTFRKVANNGGNNNSNNDNNNNNTAKTATAQIIVSGVTDGVKVWVAETPFRGSVFLLESATVVNGKASIDVSGYIGKKLYFIVRKDNEYLSTEVAKTITEGDNAITLITVAKSYTAKIKVLSNGTPVNNKKVYATTNVYFFGIQALLIMSKGNAEQIPANNIKAAVNTNAEGIAVFENLKPEASNLNGYTFFVVTSLEPYYEKVERTMDGTAQEATITLSDSQIQERKVPVTFYVIDANNKAVKDAKVTVGTEVGTTNHSGLVDIQAPVNTQINYTVKTPCNQTKTGSYTTNPHITNMVMVTLTSAENCNSKGTLTLKNTSSNPYTVKVGNRTFVMEGKSTETLEVALETYTVSWKQNSGYMFYPTEGSTTAEFSSNRKSITISFP</sequence>
<dbReference type="Pfam" id="PF13648">
    <property type="entry name" value="Lipocalin_4"/>
    <property type="match status" value="1"/>
</dbReference>
<protein>
    <recommendedName>
        <fullName evidence="1">Lipocalin-like domain-containing protein</fullName>
    </recommendedName>
</protein>
<organism evidence="2">
    <name type="scientific">Siphoviridae sp. ctSqC25</name>
    <dbReference type="NCBI Taxonomy" id="2823582"/>
    <lineage>
        <taxon>Viruses</taxon>
        <taxon>Duplodnaviria</taxon>
        <taxon>Heunggongvirae</taxon>
        <taxon>Uroviricota</taxon>
        <taxon>Caudoviricetes</taxon>
    </lineage>
</organism>
<reference evidence="2" key="1">
    <citation type="journal article" date="2021" name="Proc. Natl. Acad. Sci. U.S.A.">
        <title>A Catalog of Tens of Thousands of Viruses from Human Metagenomes Reveals Hidden Associations with Chronic Diseases.</title>
        <authorList>
            <person name="Tisza M.J."/>
            <person name="Buck C.B."/>
        </authorList>
    </citation>
    <scope>NUCLEOTIDE SEQUENCE</scope>
    <source>
        <strain evidence="2">CtSqC25</strain>
    </source>
</reference>
<accession>A0A8S5L640</accession>
<dbReference type="InterPro" id="IPR024311">
    <property type="entry name" value="Lipocalin-like"/>
</dbReference>
<dbReference type="PROSITE" id="PS51257">
    <property type="entry name" value="PROKAR_LIPOPROTEIN"/>
    <property type="match status" value="1"/>
</dbReference>
<dbReference type="EMBL" id="BK014639">
    <property type="protein sequence ID" value="DAD65249.1"/>
    <property type="molecule type" value="Genomic_DNA"/>
</dbReference>